<dbReference type="EMBL" id="MHFR01000043">
    <property type="protein sequence ID" value="OGW97172.1"/>
    <property type="molecule type" value="Genomic_DNA"/>
</dbReference>
<protein>
    <submittedName>
        <fullName evidence="1">Uncharacterized protein</fullName>
    </submittedName>
</protein>
<name>A0A1G1KWL5_9BACT</name>
<dbReference type="Proteomes" id="UP000178187">
    <property type="component" value="Unassembled WGS sequence"/>
</dbReference>
<gene>
    <name evidence="1" type="ORF">A3G33_08335</name>
</gene>
<sequence length="166" mass="18618">MGYTHYWYRKDKEIEPGIFAGIASDFQKLMPSFDKFGIQLADGDGEGTPTIDKTLISFNGLAKCHHPATHELGIAWPSEIAGGIANPWLEDVRSKPWFGGETIDKRTCSGDCSHETCFFPRLIPKEHSDYFASHPTEENGKGWHFDFCKTAYKPLCGAPHNGFYVE</sequence>
<evidence type="ECO:0000313" key="2">
    <source>
        <dbReference type="Proteomes" id="UP000178187"/>
    </source>
</evidence>
<accession>A0A1G1KWL5</accession>
<proteinExistence type="predicted"/>
<evidence type="ECO:0000313" key="1">
    <source>
        <dbReference type="EMBL" id="OGW97172.1"/>
    </source>
</evidence>
<comment type="caution">
    <text evidence="1">The sequence shown here is derived from an EMBL/GenBank/DDBJ whole genome shotgun (WGS) entry which is preliminary data.</text>
</comment>
<organism evidence="1 2">
    <name type="scientific">Candidatus Danuiimicrobium aquiferis</name>
    <dbReference type="NCBI Taxonomy" id="1801832"/>
    <lineage>
        <taxon>Bacteria</taxon>
        <taxon>Pseudomonadati</taxon>
        <taxon>Candidatus Omnitrophota</taxon>
        <taxon>Candidatus Danuiimicrobium</taxon>
    </lineage>
</organism>
<dbReference type="AlphaFoldDB" id="A0A1G1KWL5"/>
<reference evidence="1 2" key="1">
    <citation type="journal article" date="2016" name="Nat. Commun.">
        <title>Thousands of microbial genomes shed light on interconnected biogeochemical processes in an aquifer system.</title>
        <authorList>
            <person name="Anantharaman K."/>
            <person name="Brown C.T."/>
            <person name="Hug L.A."/>
            <person name="Sharon I."/>
            <person name="Castelle C.J."/>
            <person name="Probst A.J."/>
            <person name="Thomas B.C."/>
            <person name="Singh A."/>
            <person name="Wilkins M.J."/>
            <person name="Karaoz U."/>
            <person name="Brodie E.L."/>
            <person name="Williams K.H."/>
            <person name="Hubbard S.S."/>
            <person name="Banfield J.F."/>
        </authorList>
    </citation>
    <scope>NUCLEOTIDE SEQUENCE [LARGE SCALE GENOMIC DNA]</scope>
</reference>